<dbReference type="EMBL" id="VIRV01000001">
    <property type="protein sequence ID" value="MBY0757940.1"/>
    <property type="molecule type" value="Genomic_DNA"/>
</dbReference>
<keyword evidence="1" id="KW-1133">Transmembrane helix</keyword>
<feature type="transmembrane region" description="Helical" evidence="1">
    <location>
        <begin position="147"/>
        <end position="164"/>
    </location>
</feature>
<evidence type="ECO:0008006" key="4">
    <source>
        <dbReference type="Google" id="ProtNLM"/>
    </source>
</evidence>
<dbReference type="Proteomes" id="UP000779049">
    <property type="component" value="Unassembled WGS sequence"/>
</dbReference>
<keyword evidence="1" id="KW-0812">Transmembrane</keyword>
<keyword evidence="1" id="KW-0472">Membrane</keyword>
<feature type="transmembrane region" description="Helical" evidence="1">
    <location>
        <begin position="121"/>
        <end position="140"/>
    </location>
</feature>
<protein>
    <recommendedName>
        <fullName evidence="4">ABC transporter permease</fullName>
    </recommendedName>
</protein>
<keyword evidence="3" id="KW-1185">Reference proteome</keyword>
<sequence length="207" mass="23173">MERYLAIGKETIRYHLIWQVLISIGILCAAPLVLGVRNLNIQETARVVEYYAVFPGIVLLVPIFLPEQNRDIRDLIRSKYTAVGAIYGIRLVLSIVVMMAVSALFLYALKIGECEFPFDTFYPGLLAGMVFLGGIGLLSYALCDNVVVGYMMPLLFYIVSMASGEKYLGKFYLFSMETGSYEEKWYLALAGMLFLGVGIAVRSRKES</sequence>
<feature type="transmembrane region" description="Helical" evidence="1">
    <location>
        <begin position="48"/>
        <end position="66"/>
    </location>
</feature>
<reference evidence="2 3" key="1">
    <citation type="journal article" date="2020" name="New Microbes New Infect">
        <title>Sellimonas caecigallum sp. nov., description and genome sequence of a new member of the Sellimonas genus isolated from the cecum of feral chicken.</title>
        <authorList>
            <person name="Wongkuna S."/>
            <person name="Ghimire S."/>
            <person name="Antony L."/>
            <person name="Chankhamhaengdecha S."/>
            <person name="Janvilisri T."/>
            <person name="Scaria J."/>
        </authorList>
    </citation>
    <scope>NUCLEOTIDE SEQUENCE [LARGE SCALE GENOMIC DNA]</scope>
    <source>
        <strain evidence="2 3">SW451</strain>
    </source>
</reference>
<organism evidence="2 3">
    <name type="scientific">Sellimonas caecigallum</name>
    <dbReference type="NCBI Taxonomy" id="2592333"/>
    <lineage>
        <taxon>Bacteria</taxon>
        <taxon>Bacillati</taxon>
        <taxon>Bacillota</taxon>
        <taxon>Clostridia</taxon>
        <taxon>Lachnospirales</taxon>
        <taxon>Lachnospiraceae</taxon>
        <taxon>Sellimonas</taxon>
    </lineage>
</organism>
<dbReference type="RefSeq" id="WP_221919280.1">
    <property type="nucleotide sequence ID" value="NZ_CP173660.1"/>
</dbReference>
<feature type="transmembrane region" description="Helical" evidence="1">
    <location>
        <begin position="87"/>
        <end position="109"/>
    </location>
</feature>
<feature type="transmembrane region" description="Helical" evidence="1">
    <location>
        <begin position="184"/>
        <end position="201"/>
    </location>
</feature>
<feature type="transmembrane region" description="Helical" evidence="1">
    <location>
        <begin position="12"/>
        <end position="36"/>
    </location>
</feature>
<accession>A0ABS7L4I5</accession>
<evidence type="ECO:0000313" key="2">
    <source>
        <dbReference type="EMBL" id="MBY0757940.1"/>
    </source>
</evidence>
<comment type="caution">
    <text evidence="2">The sequence shown here is derived from an EMBL/GenBank/DDBJ whole genome shotgun (WGS) entry which is preliminary data.</text>
</comment>
<evidence type="ECO:0000313" key="3">
    <source>
        <dbReference type="Proteomes" id="UP000779049"/>
    </source>
</evidence>
<gene>
    <name evidence="2" type="ORF">FLB61_02295</name>
</gene>
<proteinExistence type="predicted"/>
<name>A0ABS7L4I5_9FIRM</name>
<evidence type="ECO:0000256" key="1">
    <source>
        <dbReference type="SAM" id="Phobius"/>
    </source>
</evidence>